<evidence type="ECO:0000256" key="2">
    <source>
        <dbReference type="SAM" id="SignalP"/>
    </source>
</evidence>
<dbReference type="EMBL" id="FMDN01000002">
    <property type="protein sequence ID" value="SCG37139.1"/>
    <property type="molecule type" value="Genomic_DNA"/>
</dbReference>
<proteinExistence type="predicted"/>
<sequence>MSTRRVLAVLGVLAVLVAAGCDPAPRREADEEPLRPGWQPLTLPAPPGPPGRALLRDATACAGRWYAVGGLADADGGTRPAAWTSVDGTTWTALPIAADSFYGRQNVLYSAGCRDGVLAAIGAKVGGAHGYPRVSTWRQRVDGGLVEVSASFETYGGPKAVNVSRLAGGPAGWLIVGNRSSGAASWVSPDAADFALVEGAPELASDGRGATWAFDAVGVPEGWLAVGGVLPAGRIDRDPAVWSSVDGRNWRRSVLPGSERYEEAQRVALVDGVPVAVGLRGDGFATWRRAGDDWVAAGGFAGGPAAVGSGSRAAGVPSVDGLVAAEGRLLAVVSDGAARSVWTSADRGDSWRPVALPLPVAAGAQRDVAVAAVGERIWLFVDDGERSAAWSGSTPAVPR</sequence>
<evidence type="ECO:0000256" key="1">
    <source>
        <dbReference type="SAM" id="MobiDB-lite"/>
    </source>
</evidence>
<feature type="compositionally biased region" description="Basic and acidic residues" evidence="1">
    <location>
        <begin position="25"/>
        <end position="34"/>
    </location>
</feature>
<evidence type="ECO:0000313" key="4">
    <source>
        <dbReference type="Proteomes" id="UP000199408"/>
    </source>
</evidence>
<dbReference type="SUPFAM" id="SSF50939">
    <property type="entry name" value="Sialidases"/>
    <property type="match status" value="1"/>
</dbReference>
<dbReference type="Proteomes" id="UP000199408">
    <property type="component" value="Unassembled WGS sequence"/>
</dbReference>
<feature type="chain" id="PRO_5038333798" description="BNR repeat-like domain-containing protein" evidence="2">
    <location>
        <begin position="21"/>
        <end position="399"/>
    </location>
</feature>
<keyword evidence="2" id="KW-0732">Signal</keyword>
<dbReference type="InterPro" id="IPR036278">
    <property type="entry name" value="Sialidase_sf"/>
</dbReference>
<evidence type="ECO:0000313" key="3">
    <source>
        <dbReference type="EMBL" id="SCG37139.1"/>
    </source>
</evidence>
<dbReference type="AlphaFoldDB" id="A0A1C5GTM1"/>
<dbReference type="OrthoDB" id="4894058at2"/>
<gene>
    <name evidence="3" type="ORF">GA0070560_10274</name>
</gene>
<accession>A0A1C5GTM1</accession>
<dbReference type="STRING" id="47864.GA0070560_10274"/>
<feature type="signal peptide" evidence="2">
    <location>
        <begin position="1"/>
        <end position="20"/>
    </location>
</feature>
<evidence type="ECO:0008006" key="5">
    <source>
        <dbReference type="Google" id="ProtNLM"/>
    </source>
</evidence>
<keyword evidence="4" id="KW-1185">Reference proteome</keyword>
<protein>
    <recommendedName>
        <fullName evidence="5">BNR repeat-like domain-containing protein</fullName>
    </recommendedName>
</protein>
<dbReference type="PROSITE" id="PS51257">
    <property type="entry name" value="PROKAR_LIPOPROTEIN"/>
    <property type="match status" value="1"/>
</dbReference>
<organism evidence="3 4">
    <name type="scientific">Micromonospora halophytica</name>
    <dbReference type="NCBI Taxonomy" id="47864"/>
    <lineage>
        <taxon>Bacteria</taxon>
        <taxon>Bacillati</taxon>
        <taxon>Actinomycetota</taxon>
        <taxon>Actinomycetes</taxon>
        <taxon>Micromonosporales</taxon>
        <taxon>Micromonosporaceae</taxon>
        <taxon>Micromonospora</taxon>
    </lineage>
</organism>
<dbReference type="RefSeq" id="WP_091291105.1">
    <property type="nucleotide sequence ID" value="NZ_FMDN01000002.1"/>
</dbReference>
<reference evidence="4" key="1">
    <citation type="submission" date="2016-06" db="EMBL/GenBank/DDBJ databases">
        <authorList>
            <person name="Varghese N."/>
        </authorList>
    </citation>
    <scope>NUCLEOTIDE SEQUENCE [LARGE SCALE GENOMIC DNA]</scope>
    <source>
        <strain evidence="4">DSM 43171</strain>
    </source>
</reference>
<name>A0A1C5GTM1_9ACTN</name>
<feature type="region of interest" description="Disordered" evidence="1">
    <location>
        <begin position="25"/>
        <end position="49"/>
    </location>
</feature>